<dbReference type="SUPFAM" id="SSF53187">
    <property type="entry name" value="Zn-dependent exopeptidases"/>
    <property type="match status" value="1"/>
</dbReference>
<keyword evidence="1" id="KW-0378">Hydrolase</keyword>
<dbReference type="AlphaFoldDB" id="E0XX13"/>
<dbReference type="EMBL" id="GU474905">
    <property type="protein sequence ID" value="ADI18954.1"/>
    <property type="molecule type" value="Genomic_DNA"/>
</dbReference>
<evidence type="ECO:0000313" key="1">
    <source>
        <dbReference type="EMBL" id="ADI18954.1"/>
    </source>
</evidence>
<accession>E0XX13</accession>
<proteinExistence type="predicted"/>
<dbReference type="Gene3D" id="3.40.630.40">
    <property type="entry name" value="Zn-dependent exopeptidases"/>
    <property type="match status" value="1"/>
</dbReference>
<protein>
    <submittedName>
        <fullName evidence="1">N-formylglutamate amidohydrolase</fullName>
    </submittedName>
</protein>
<dbReference type="InterPro" id="IPR007709">
    <property type="entry name" value="N-FG_amidohydro"/>
</dbReference>
<reference evidence="1" key="1">
    <citation type="journal article" date="2011" name="Environ. Microbiol.">
        <title>Time-series analyses of Monterey Bay coastal microbial picoplankton using a 'genome proxy' microarray.</title>
        <authorList>
            <person name="Rich V.I."/>
            <person name="Pham V.D."/>
            <person name="Eppley J."/>
            <person name="Shi Y."/>
            <person name="DeLong E.F."/>
        </authorList>
    </citation>
    <scope>NUCLEOTIDE SEQUENCE</scope>
</reference>
<organism evidence="1">
    <name type="scientific">uncultured Rhodobacterales bacterium HF0010_10C01</name>
    <dbReference type="NCBI Taxonomy" id="710783"/>
    <lineage>
        <taxon>Bacteria</taxon>
        <taxon>Pseudomonadati</taxon>
        <taxon>Pseudomonadota</taxon>
        <taxon>Alphaproteobacteria</taxon>
        <taxon>Rhodobacterales</taxon>
        <taxon>environmental samples</taxon>
    </lineage>
</organism>
<sequence>MQLTDLSLRTLRSSEDLFVDQLFSPVVGLGSLLLSAKFPRSFIDLNRDCEELDPLLIEDLTAYKDTLKVSAGLGVIPRVVADQRPIYNHRLSIDDANERLQGFYFPYHDKLKSLITRTEASFKKVILLDCHSMPLSSVNLASKKDPVDVVLGDCFGRSCEHEIVVELKTLLTEVGFKVSLNNPFSGGFITKNYASPPNNIHVVQIEILRSLYSHEKQQIKNSNFAKIQKKLIDVIEEFIKRFAD</sequence>
<name>E0XX13_9RHOB</name>
<dbReference type="GO" id="GO:0016787">
    <property type="term" value="F:hydrolase activity"/>
    <property type="evidence" value="ECO:0007669"/>
    <property type="project" value="UniProtKB-KW"/>
</dbReference>
<dbReference type="Pfam" id="PF05013">
    <property type="entry name" value="FGase"/>
    <property type="match status" value="1"/>
</dbReference>